<feature type="region of interest" description="Disordered" evidence="1">
    <location>
        <begin position="266"/>
        <end position="405"/>
    </location>
</feature>
<sequence length="405" mass="45923">MNQNRPFYSTNTNCYDESFKSSAPTMLNGQNVIVSQEQQRRICDILNTSINGRPFQYSTAPQHQFIQANKQFFPGGVHFSFGQPHFQQDNSCKCGTNSNTMQLPVNTYFPTAMEPQRNVDHASFPNFFQPLPPYTLKLHYDTSTSSDDLPNYSIPTPISKCRADLNNICSSLEHQNPVEVNLPNCSKLAADPTAFFPLPPVEFSSNGRKLTLTKKTAEQPAGHVVDVLDCSNKKKVSFSDLPPMKEEKCDKTFQFTTECICESKKCPDKNKKKSDCESDEEEKSKKNKEKKKKSKKKKEKNEESTDSDTSESEPKKRSWFGRRKNKSKNSKEDLNSSASENTESDTDKENMKKSRKTKKREKDDEASSGSETSESKKNGWFKRRSKSNSSGSENTDSNNVDKMES</sequence>
<feature type="compositionally biased region" description="Basic and acidic residues" evidence="1">
    <location>
        <begin position="266"/>
        <end position="276"/>
    </location>
</feature>
<feature type="compositionally biased region" description="Basic residues" evidence="1">
    <location>
        <begin position="317"/>
        <end position="328"/>
    </location>
</feature>
<keyword evidence="2" id="KW-1185">Reference proteome</keyword>
<accession>A0A6J2YF24</accession>
<evidence type="ECO:0000313" key="2">
    <source>
        <dbReference type="Proteomes" id="UP000504635"/>
    </source>
</evidence>
<dbReference type="RefSeq" id="XP_030761734.1">
    <property type="nucleotide sequence ID" value="XM_030905874.1"/>
</dbReference>
<dbReference type="Proteomes" id="UP000504635">
    <property type="component" value="Unplaced"/>
</dbReference>
<feature type="compositionally biased region" description="Polar residues" evidence="1">
    <location>
        <begin position="387"/>
        <end position="398"/>
    </location>
</feature>
<gene>
    <name evidence="3" type="primary">LOC115886630</name>
</gene>
<name>A0A6J2YF24_SITOR</name>
<dbReference type="KEGG" id="soy:115886630"/>
<feature type="compositionally biased region" description="Basic residues" evidence="1">
    <location>
        <begin position="285"/>
        <end position="298"/>
    </location>
</feature>
<dbReference type="OrthoDB" id="6778461at2759"/>
<dbReference type="GeneID" id="115886630"/>
<organism evidence="2 3">
    <name type="scientific">Sitophilus oryzae</name>
    <name type="common">Rice weevil</name>
    <name type="synonym">Curculio oryzae</name>
    <dbReference type="NCBI Taxonomy" id="7048"/>
    <lineage>
        <taxon>Eukaryota</taxon>
        <taxon>Metazoa</taxon>
        <taxon>Ecdysozoa</taxon>
        <taxon>Arthropoda</taxon>
        <taxon>Hexapoda</taxon>
        <taxon>Insecta</taxon>
        <taxon>Pterygota</taxon>
        <taxon>Neoptera</taxon>
        <taxon>Endopterygota</taxon>
        <taxon>Coleoptera</taxon>
        <taxon>Polyphaga</taxon>
        <taxon>Cucujiformia</taxon>
        <taxon>Curculionidae</taxon>
        <taxon>Dryophthorinae</taxon>
        <taxon>Sitophilus</taxon>
    </lineage>
</organism>
<dbReference type="InParanoid" id="A0A6J2YF24"/>
<evidence type="ECO:0000313" key="3">
    <source>
        <dbReference type="RefSeq" id="XP_030761734.1"/>
    </source>
</evidence>
<reference evidence="3" key="1">
    <citation type="submission" date="2025-08" db="UniProtKB">
        <authorList>
            <consortium name="RefSeq"/>
        </authorList>
    </citation>
    <scope>IDENTIFICATION</scope>
    <source>
        <tissue evidence="3">Gonads</tissue>
    </source>
</reference>
<proteinExistence type="predicted"/>
<dbReference type="AlphaFoldDB" id="A0A6J2YF24"/>
<protein>
    <submittedName>
        <fullName evidence="3">Histone-lysine N-methyltransferase, H3 lysine-79 specific-like isoform X1</fullName>
    </submittedName>
</protein>
<evidence type="ECO:0000256" key="1">
    <source>
        <dbReference type="SAM" id="MobiDB-lite"/>
    </source>
</evidence>